<evidence type="ECO:0000313" key="1">
    <source>
        <dbReference type="EMBL" id="WAJ30015.1"/>
    </source>
</evidence>
<accession>A0ACD4NT20</accession>
<gene>
    <name evidence="1" type="ORF">OXU80_07330</name>
</gene>
<evidence type="ECO:0000313" key="2">
    <source>
        <dbReference type="Proteomes" id="UP001163223"/>
    </source>
</evidence>
<protein>
    <submittedName>
        <fullName evidence="1">Uncharacterized protein</fullName>
    </submittedName>
</protein>
<dbReference type="EMBL" id="CP113520">
    <property type="protein sequence ID" value="WAJ30015.1"/>
    <property type="molecule type" value="Genomic_DNA"/>
</dbReference>
<keyword evidence="2" id="KW-1185">Reference proteome</keyword>
<dbReference type="Proteomes" id="UP001163223">
    <property type="component" value="Chromosome"/>
</dbReference>
<proteinExistence type="predicted"/>
<name>A0ACD4NT20_9HYPH</name>
<organism evidence="1 2">
    <name type="scientific">Antarcticirhabdus aurantiaca</name>
    <dbReference type="NCBI Taxonomy" id="2606717"/>
    <lineage>
        <taxon>Bacteria</taxon>
        <taxon>Pseudomonadati</taxon>
        <taxon>Pseudomonadota</taxon>
        <taxon>Alphaproteobacteria</taxon>
        <taxon>Hyphomicrobiales</taxon>
        <taxon>Aurantimonadaceae</taxon>
        <taxon>Antarcticirhabdus</taxon>
    </lineage>
</organism>
<reference evidence="1" key="1">
    <citation type="submission" date="2022-11" db="EMBL/GenBank/DDBJ databases">
        <title>beta-Carotene-producing bacterium, Jeongeuplla avenae sp. nov., alleviates the salt stress of Arabidopsis seedlings.</title>
        <authorList>
            <person name="Jiang L."/>
            <person name="Lee J."/>
        </authorList>
    </citation>
    <scope>NUCLEOTIDE SEQUENCE</scope>
    <source>
        <strain evidence="1">DY_R2A_6</strain>
    </source>
</reference>
<sequence length="102" mass="10667">MFRPEPVRFAGRLARGLVLLALPLVLAGCGGGGGRLPPVFGAVFGLEGAETYPFVPGRVAEPVVGPRDRLIGESASQPGQCIYADDGTPRRFRAACPDGFDL</sequence>